<dbReference type="AlphaFoldDB" id="A0A1Y5TQF2"/>
<evidence type="ECO:0000313" key="3">
    <source>
        <dbReference type="EMBL" id="SLN69095.1"/>
    </source>
</evidence>
<feature type="domain" description="AAA+ ATPase" evidence="2">
    <location>
        <begin position="42"/>
        <end position="209"/>
    </location>
</feature>
<dbReference type="Proteomes" id="UP000193200">
    <property type="component" value="Unassembled WGS sequence"/>
</dbReference>
<keyword evidence="4" id="KW-1185">Reference proteome</keyword>
<dbReference type="PANTHER" id="PTHR35894">
    <property type="entry name" value="GENERAL SECRETION PATHWAY PROTEIN A-RELATED"/>
    <property type="match status" value="1"/>
</dbReference>
<dbReference type="OrthoDB" id="7828921at2"/>
<evidence type="ECO:0000259" key="2">
    <source>
        <dbReference type="SMART" id="SM00382"/>
    </source>
</evidence>
<dbReference type="Pfam" id="PF13401">
    <property type="entry name" value="AAA_22"/>
    <property type="match status" value="1"/>
</dbReference>
<name>A0A1Y5TQF2_9PROT</name>
<gene>
    <name evidence="3" type="ORF">OCH7691_03155</name>
</gene>
<reference evidence="3 4" key="1">
    <citation type="submission" date="2017-03" db="EMBL/GenBank/DDBJ databases">
        <authorList>
            <person name="Afonso C.L."/>
            <person name="Miller P.J."/>
            <person name="Scott M.A."/>
            <person name="Spackman E."/>
            <person name="Goraichik I."/>
            <person name="Dimitrov K.M."/>
            <person name="Suarez D.L."/>
            <person name="Swayne D.E."/>
        </authorList>
    </citation>
    <scope>NUCLEOTIDE SEQUENCE [LARGE SCALE GENOMIC DNA]</scope>
    <source>
        <strain evidence="3 4">CECT 7691</strain>
    </source>
</reference>
<protein>
    <recommendedName>
        <fullName evidence="2">AAA+ ATPase domain-containing protein</fullName>
    </recommendedName>
</protein>
<accession>A0A1Y5TQF2</accession>
<sequence length="351" mass="39034">MYQEFYKLEALPFQLTPDHRFFFGSAAHNRAMAHLTYGLAQGEGFIIITGDVGAGKTTLVGYLLSTLDPDRFVAAKIVTTQLEADDMLRMVSSTFGLPTEGLDKASLLNRLEAFLEDVHESGRRALLVVDEAQNLSVRALEELRMLSNFQIGEVTPLQCFLLGQPQFRQILANPALEQLRQRVIASYHLGPLASAETRAYVEHRMKLAGWDGDPEITGSAYEQVHKITAGVPRKVNTLFSRILLYGYLEELHRIDGPDVIQVAEEQEQEIGQIIDSTPMGEISLEEPMVHASGKGTNGSGSRHEDSPTNGAAAIDTRRIENLESHVELHDRIIKRTLRAIASYLEGRPDDR</sequence>
<dbReference type="RefSeq" id="WP_085884527.1">
    <property type="nucleotide sequence ID" value="NZ_FWFR01000003.1"/>
</dbReference>
<feature type="region of interest" description="Disordered" evidence="1">
    <location>
        <begin position="290"/>
        <end position="311"/>
    </location>
</feature>
<organism evidence="3 4">
    <name type="scientific">Oceanibacterium hippocampi</name>
    <dbReference type="NCBI Taxonomy" id="745714"/>
    <lineage>
        <taxon>Bacteria</taxon>
        <taxon>Pseudomonadati</taxon>
        <taxon>Pseudomonadota</taxon>
        <taxon>Alphaproteobacteria</taxon>
        <taxon>Sneathiellales</taxon>
        <taxon>Sneathiellaceae</taxon>
        <taxon>Oceanibacterium</taxon>
    </lineage>
</organism>
<dbReference type="SMART" id="SM00382">
    <property type="entry name" value="AAA"/>
    <property type="match status" value="1"/>
</dbReference>
<dbReference type="InterPro" id="IPR003593">
    <property type="entry name" value="AAA+_ATPase"/>
</dbReference>
<dbReference type="SUPFAM" id="SSF52540">
    <property type="entry name" value="P-loop containing nucleoside triphosphate hydrolases"/>
    <property type="match status" value="1"/>
</dbReference>
<dbReference type="InterPro" id="IPR052026">
    <property type="entry name" value="ExeA_AAA_ATPase_DNA-bind"/>
</dbReference>
<dbReference type="InParanoid" id="A0A1Y5TQF2"/>
<dbReference type="InterPro" id="IPR017466">
    <property type="entry name" value="XrtA-assoc_ATPase-like"/>
</dbReference>
<evidence type="ECO:0000313" key="4">
    <source>
        <dbReference type="Proteomes" id="UP000193200"/>
    </source>
</evidence>
<dbReference type="GO" id="GO:0016887">
    <property type="term" value="F:ATP hydrolysis activity"/>
    <property type="evidence" value="ECO:0007669"/>
    <property type="project" value="InterPro"/>
</dbReference>
<dbReference type="PANTHER" id="PTHR35894:SF1">
    <property type="entry name" value="PHOSPHORIBULOKINASE _ URIDINE KINASE FAMILY"/>
    <property type="match status" value="1"/>
</dbReference>
<dbReference type="InterPro" id="IPR049945">
    <property type="entry name" value="AAA_22"/>
</dbReference>
<dbReference type="InterPro" id="IPR027417">
    <property type="entry name" value="P-loop_NTPase"/>
</dbReference>
<dbReference type="Gene3D" id="3.40.50.300">
    <property type="entry name" value="P-loop containing nucleotide triphosphate hydrolases"/>
    <property type="match status" value="1"/>
</dbReference>
<proteinExistence type="predicted"/>
<evidence type="ECO:0000256" key="1">
    <source>
        <dbReference type="SAM" id="MobiDB-lite"/>
    </source>
</evidence>
<dbReference type="EMBL" id="FWFR01000003">
    <property type="protein sequence ID" value="SLN69095.1"/>
    <property type="molecule type" value="Genomic_DNA"/>
</dbReference>
<dbReference type="NCBIfam" id="TIGR03015">
    <property type="entry name" value="pepcterm_ATPase"/>
    <property type="match status" value="1"/>
</dbReference>